<name>A0A433WM83_9BACT</name>
<evidence type="ECO:0000313" key="2">
    <source>
        <dbReference type="EMBL" id="NSL86279.1"/>
    </source>
</evidence>
<proteinExistence type="predicted"/>
<protein>
    <submittedName>
        <fullName evidence="2">SUMF1/EgtB/PvdO family nonheme iron enzyme</fullName>
    </submittedName>
</protein>
<feature type="domain" description="Sulfatase-modifying factor enzyme-like" evidence="1">
    <location>
        <begin position="197"/>
        <end position="253"/>
    </location>
</feature>
<gene>
    <name evidence="2" type="ORF">ECE50_005535</name>
</gene>
<dbReference type="InterPro" id="IPR005532">
    <property type="entry name" value="SUMF_dom"/>
</dbReference>
<dbReference type="Pfam" id="PF03781">
    <property type="entry name" value="FGE-sulfatase"/>
    <property type="match status" value="1"/>
</dbReference>
<dbReference type="Proteomes" id="UP000281028">
    <property type="component" value="Unassembled WGS sequence"/>
</dbReference>
<dbReference type="InterPro" id="IPR042095">
    <property type="entry name" value="SUMF_sf"/>
</dbReference>
<sequence>MNIAPIYQRKDWNALSEEAAAAILQHVTATQLPGFSISRFERFHKFDQDTYTAILTFQGREFVFVPGDTVVLGLDQWHVPAATREDIAGLMETSPAEVDAYVLERLSPLRTVTISPMVVARTVSETGYYWVELTDERLLSDPDFERALQELKATSREKYTYIVNASFRLEKNGATITAFLYEPATYEELVQTVTDSGFRLPTEDEWEYLCGGGTRTFYPWGNQLNEQQVYRHFSADRDSTLPYFLDTPNHFGLVIANNPYHYEVMMDSEWFLKAGDGGCNICGGGGLHLGYLSVGTYFRDPGIFDEDLSYKDEITGDYTFVRSIKRLQ</sequence>
<keyword evidence="3" id="KW-1185">Reference proteome</keyword>
<dbReference type="OrthoDB" id="4050476at2"/>
<comment type="caution">
    <text evidence="2">The sequence shown here is derived from an EMBL/GenBank/DDBJ whole genome shotgun (WGS) entry which is preliminary data.</text>
</comment>
<dbReference type="InterPro" id="IPR016187">
    <property type="entry name" value="CTDL_fold"/>
</dbReference>
<dbReference type="SUPFAM" id="SSF56436">
    <property type="entry name" value="C-type lectin-like"/>
    <property type="match status" value="1"/>
</dbReference>
<evidence type="ECO:0000259" key="1">
    <source>
        <dbReference type="Pfam" id="PF03781"/>
    </source>
</evidence>
<dbReference type="EMBL" id="RIAR02000001">
    <property type="protein sequence ID" value="NSL86279.1"/>
    <property type="molecule type" value="Genomic_DNA"/>
</dbReference>
<dbReference type="Gene3D" id="3.90.1580.10">
    <property type="entry name" value="paralog of FGE (formylglycine-generating enzyme)"/>
    <property type="match status" value="1"/>
</dbReference>
<dbReference type="AlphaFoldDB" id="A0A433WM83"/>
<reference evidence="2" key="1">
    <citation type="submission" date="2020-05" db="EMBL/GenBank/DDBJ databases">
        <title>Chitinophaga laudate sp. nov., isolated from a tropical peat swamp.</title>
        <authorList>
            <person name="Goh C.B.S."/>
            <person name="Lee M.S."/>
            <person name="Parimannan S."/>
            <person name="Pasbakhsh P."/>
            <person name="Yule C.M."/>
            <person name="Rajandas H."/>
            <person name="Loke S."/>
            <person name="Croft L."/>
            <person name="Tan J.B.L."/>
        </authorList>
    </citation>
    <scope>NUCLEOTIDE SEQUENCE</scope>
    <source>
        <strain evidence="2">Mgbs1</strain>
    </source>
</reference>
<evidence type="ECO:0000313" key="3">
    <source>
        <dbReference type="Proteomes" id="UP000281028"/>
    </source>
</evidence>
<accession>A0A433WM83</accession>
<organism evidence="2 3">
    <name type="scientific">Chitinophaga solisilvae</name>
    <dbReference type="NCBI Taxonomy" id="1233460"/>
    <lineage>
        <taxon>Bacteria</taxon>
        <taxon>Pseudomonadati</taxon>
        <taxon>Bacteroidota</taxon>
        <taxon>Chitinophagia</taxon>
        <taxon>Chitinophagales</taxon>
        <taxon>Chitinophagaceae</taxon>
        <taxon>Chitinophaga</taxon>
    </lineage>
</organism>